<name>A0AAV2ILH6_LYMST</name>
<evidence type="ECO:0000256" key="11">
    <source>
        <dbReference type="SAM" id="MobiDB-lite"/>
    </source>
</evidence>
<dbReference type="InterPro" id="IPR000832">
    <property type="entry name" value="GPCR_2_secretin-like"/>
</dbReference>
<dbReference type="InterPro" id="IPR017452">
    <property type="entry name" value="GPCR_Rhodpsn_7TM"/>
</dbReference>
<feature type="transmembrane region" description="Helical" evidence="12">
    <location>
        <begin position="473"/>
        <end position="496"/>
    </location>
</feature>
<sequence>MPCLHNGAQLLDRDISLYDVMTRNTVVTTSRAYPGYNVQVRAQESMREGPVILNKRPRHFRISRLSQQRCRYLLMLTVFMSAVLAAVIVVPLVNQKDSLTESYQNHVVSVMSIKEQRRLIMLAKQNCYKLSSTREEQLSASNRSVCRVSWDEMLCWDITKAGETAVQRCPNYINGFNKNEMASRTCTENGTWWVNTDPLSNREWTNYSDCIKPSIDISFHAAHGYKLRLLYTIGYSFSIGALLVAIIIMLCSKRLHSKSNTLHINLFLTFILRAVISFLKDILFVENVGLEKDVRKVKDGTIEFTIDAPHWECKLIITIFMYSVNACNMWIFAEALYLTMLVYKPLITERRGVRLYVFIGWSLSFIFIVPWVIVKALYENRFCWNIQHNPDYYWILRGSGVGVVVINFFLFLNIFRKLFLKLRHSSHLGASGKAKYRKLAKFILVLIPLFGIMYIVFYVAVPSNFEETDFNVAYLYLEMGYNSFQGFLLALLFCFLNEEVHGELRRAWHRHRSRRSEMSAINKSCNHFHSSHRKTNSSSSRGGHPNAKSSLTSGRRKELYRLRTFSVSSENRNELSRITTIDSSSFKCPHRISTDEDMYSPAGCCSQSVVFPQMTDLDGADFKQSLVTRARAGLPTRQSTTESSHSQLLAPADVGDFREDGKCEHCKM</sequence>
<keyword evidence="6" id="KW-0297">G-protein coupled receptor</keyword>
<feature type="domain" description="G-protein coupled receptors family 2 profile 1" evidence="13">
    <location>
        <begin position="126"/>
        <end position="214"/>
    </location>
</feature>
<dbReference type="PANTHER" id="PTHR45620">
    <property type="entry name" value="PDF RECEPTOR-LIKE PROTEIN-RELATED"/>
    <property type="match status" value="1"/>
</dbReference>
<gene>
    <name evidence="16" type="ORF">GSLYS_00020067001</name>
</gene>
<dbReference type="AlphaFoldDB" id="A0AAV2ILH6"/>
<dbReference type="Pfam" id="PF00002">
    <property type="entry name" value="7tm_2"/>
    <property type="match status" value="1"/>
</dbReference>
<dbReference type="GO" id="GO:0005886">
    <property type="term" value="C:plasma membrane"/>
    <property type="evidence" value="ECO:0007669"/>
    <property type="project" value="UniProtKB-SubCell"/>
</dbReference>
<evidence type="ECO:0000259" key="14">
    <source>
        <dbReference type="PROSITE" id="PS50261"/>
    </source>
</evidence>
<dbReference type="EMBL" id="CAXITT010000844">
    <property type="protein sequence ID" value="CAL1546690.1"/>
    <property type="molecule type" value="Genomic_DNA"/>
</dbReference>
<evidence type="ECO:0008006" key="18">
    <source>
        <dbReference type="Google" id="ProtNLM"/>
    </source>
</evidence>
<dbReference type="PRINTS" id="PR00249">
    <property type="entry name" value="GPCRSECRETIN"/>
</dbReference>
<evidence type="ECO:0000259" key="13">
    <source>
        <dbReference type="PROSITE" id="PS50227"/>
    </source>
</evidence>
<dbReference type="InterPro" id="IPR017981">
    <property type="entry name" value="GPCR_2-like_7TM"/>
</dbReference>
<evidence type="ECO:0000256" key="3">
    <source>
        <dbReference type="ARBA" id="ARBA00022475"/>
    </source>
</evidence>
<evidence type="ECO:0000313" key="17">
    <source>
        <dbReference type="Proteomes" id="UP001497497"/>
    </source>
</evidence>
<dbReference type="GO" id="GO:0017046">
    <property type="term" value="F:peptide hormone binding"/>
    <property type="evidence" value="ECO:0007669"/>
    <property type="project" value="TreeGrafter"/>
</dbReference>
<dbReference type="PROSITE" id="PS00649">
    <property type="entry name" value="G_PROTEIN_RECEP_F2_1"/>
    <property type="match status" value="1"/>
</dbReference>
<organism evidence="16 17">
    <name type="scientific">Lymnaea stagnalis</name>
    <name type="common">Great pond snail</name>
    <name type="synonym">Helix stagnalis</name>
    <dbReference type="NCBI Taxonomy" id="6523"/>
    <lineage>
        <taxon>Eukaryota</taxon>
        <taxon>Metazoa</taxon>
        <taxon>Spiralia</taxon>
        <taxon>Lophotrochozoa</taxon>
        <taxon>Mollusca</taxon>
        <taxon>Gastropoda</taxon>
        <taxon>Heterobranchia</taxon>
        <taxon>Euthyneura</taxon>
        <taxon>Panpulmonata</taxon>
        <taxon>Hygrophila</taxon>
        <taxon>Lymnaeoidea</taxon>
        <taxon>Lymnaeidae</taxon>
        <taxon>Lymnaea</taxon>
    </lineage>
</organism>
<dbReference type="PANTHER" id="PTHR45620:SF1">
    <property type="entry name" value="G-PROTEIN COUPLED RECEPTORS FAMILY 2 PROFILE 2 DOMAIN-CONTAINING PROTEIN"/>
    <property type="match status" value="1"/>
</dbReference>
<dbReference type="SUPFAM" id="SSF81321">
    <property type="entry name" value="Family A G protein-coupled receptor-like"/>
    <property type="match status" value="1"/>
</dbReference>
<comment type="caution">
    <text evidence="16">The sequence shown here is derived from an EMBL/GenBank/DDBJ whole genome shotgun (WGS) entry which is preliminary data.</text>
</comment>
<feature type="transmembrane region" description="Helical" evidence="12">
    <location>
        <begin position="319"/>
        <end position="343"/>
    </location>
</feature>
<dbReference type="PROSITE" id="PS50262">
    <property type="entry name" value="G_PROTEIN_RECEP_F1_2"/>
    <property type="match status" value="1"/>
</dbReference>
<dbReference type="Pfam" id="PF02793">
    <property type="entry name" value="HRM"/>
    <property type="match status" value="1"/>
</dbReference>
<evidence type="ECO:0000256" key="10">
    <source>
        <dbReference type="ARBA" id="ARBA00023224"/>
    </source>
</evidence>
<dbReference type="SMART" id="SM00008">
    <property type="entry name" value="HormR"/>
    <property type="match status" value="1"/>
</dbReference>
<dbReference type="GO" id="GO:0007188">
    <property type="term" value="P:adenylate cyclase-modulating G protein-coupled receptor signaling pathway"/>
    <property type="evidence" value="ECO:0007669"/>
    <property type="project" value="TreeGrafter"/>
</dbReference>
<feature type="transmembrane region" description="Helical" evidence="12">
    <location>
        <begin position="229"/>
        <end position="250"/>
    </location>
</feature>
<feature type="region of interest" description="Disordered" evidence="11">
    <location>
        <begin position="527"/>
        <end position="553"/>
    </location>
</feature>
<dbReference type="PROSITE" id="PS50261">
    <property type="entry name" value="G_PROTEIN_RECEP_F2_4"/>
    <property type="match status" value="1"/>
</dbReference>
<dbReference type="PROSITE" id="PS50227">
    <property type="entry name" value="G_PROTEIN_RECEP_F2_3"/>
    <property type="match status" value="1"/>
</dbReference>
<evidence type="ECO:0000256" key="2">
    <source>
        <dbReference type="ARBA" id="ARBA00005314"/>
    </source>
</evidence>
<evidence type="ECO:0000313" key="16">
    <source>
        <dbReference type="EMBL" id="CAL1546690.1"/>
    </source>
</evidence>
<feature type="transmembrane region" description="Helical" evidence="12">
    <location>
        <begin position="394"/>
        <end position="415"/>
    </location>
</feature>
<keyword evidence="5 12" id="KW-1133">Transmembrane helix</keyword>
<evidence type="ECO:0000259" key="15">
    <source>
        <dbReference type="PROSITE" id="PS50262"/>
    </source>
</evidence>
<evidence type="ECO:0000256" key="9">
    <source>
        <dbReference type="ARBA" id="ARBA00023180"/>
    </source>
</evidence>
<feature type="transmembrane region" description="Helical" evidence="12">
    <location>
        <begin position="442"/>
        <end position="461"/>
    </location>
</feature>
<evidence type="ECO:0000256" key="12">
    <source>
        <dbReference type="SAM" id="Phobius"/>
    </source>
</evidence>
<evidence type="ECO:0000256" key="7">
    <source>
        <dbReference type="ARBA" id="ARBA00023136"/>
    </source>
</evidence>
<dbReference type="Gene3D" id="4.10.1240.10">
    <property type="entry name" value="GPCR, family 2, extracellular hormone receptor domain"/>
    <property type="match status" value="1"/>
</dbReference>
<feature type="transmembrane region" description="Helical" evidence="12">
    <location>
        <begin position="72"/>
        <end position="93"/>
    </location>
</feature>
<keyword evidence="10" id="KW-0807">Transducer</keyword>
<dbReference type="InterPro" id="IPR036445">
    <property type="entry name" value="GPCR_2_extracell_dom_sf"/>
</dbReference>
<keyword evidence="17" id="KW-1185">Reference proteome</keyword>
<keyword evidence="7 12" id="KW-0472">Membrane</keyword>
<dbReference type="GO" id="GO:0007166">
    <property type="term" value="P:cell surface receptor signaling pathway"/>
    <property type="evidence" value="ECO:0007669"/>
    <property type="project" value="InterPro"/>
</dbReference>
<dbReference type="SUPFAM" id="SSF111418">
    <property type="entry name" value="Hormone receptor domain"/>
    <property type="match status" value="1"/>
</dbReference>
<feature type="transmembrane region" description="Helical" evidence="12">
    <location>
        <begin position="262"/>
        <end position="279"/>
    </location>
</feature>
<evidence type="ECO:0000256" key="8">
    <source>
        <dbReference type="ARBA" id="ARBA00023170"/>
    </source>
</evidence>
<dbReference type="Gene3D" id="1.20.1070.10">
    <property type="entry name" value="Rhodopsin 7-helix transmembrane proteins"/>
    <property type="match status" value="1"/>
</dbReference>
<dbReference type="GO" id="GO:0008528">
    <property type="term" value="F:G protein-coupled peptide receptor activity"/>
    <property type="evidence" value="ECO:0007669"/>
    <property type="project" value="TreeGrafter"/>
</dbReference>
<evidence type="ECO:0000256" key="6">
    <source>
        <dbReference type="ARBA" id="ARBA00023040"/>
    </source>
</evidence>
<evidence type="ECO:0000256" key="4">
    <source>
        <dbReference type="ARBA" id="ARBA00022692"/>
    </source>
</evidence>
<keyword evidence="4 12" id="KW-0812">Transmembrane</keyword>
<dbReference type="InterPro" id="IPR001879">
    <property type="entry name" value="GPCR_2_extracellular_dom"/>
</dbReference>
<feature type="domain" description="G-protein coupled receptors family 1 profile" evidence="15">
    <location>
        <begin position="240"/>
        <end position="459"/>
    </location>
</feature>
<dbReference type="PROSITE" id="PS00650">
    <property type="entry name" value="G_PROTEIN_RECEP_F2_2"/>
    <property type="match status" value="1"/>
</dbReference>
<reference evidence="16 17" key="1">
    <citation type="submission" date="2024-04" db="EMBL/GenBank/DDBJ databases">
        <authorList>
            <consortium name="Genoscope - CEA"/>
            <person name="William W."/>
        </authorList>
    </citation>
    <scope>NUCLEOTIDE SEQUENCE [LARGE SCALE GENOMIC DNA]</scope>
</reference>
<accession>A0AAV2ILH6</accession>
<keyword evidence="9" id="KW-0325">Glycoprotein</keyword>
<evidence type="ECO:0000256" key="5">
    <source>
        <dbReference type="ARBA" id="ARBA00022989"/>
    </source>
</evidence>
<keyword evidence="3" id="KW-1003">Cell membrane</keyword>
<proteinExistence type="inferred from homology"/>
<dbReference type="InterPro" id="IPR017983">
    <property type="entry name" value="GPCR_2_secretin-like_CS"/>
</dbReference>
<comment type="similarity">
    <text evidence="2">Belongs to the G-protein coupled receptor 2 family.</text>
</comment>
<keyword evidence="8" id="KW-0675">Receptor</keyword>
<feature type="domain" description="G-protein coupled receptors family 2 profile 2" evidence="14">
    <location>
        <begin position="227"/>
        <end position="497"/>
    </location>
</feature>
<comment type="subcellular location">
    <subcellularLocation>
        <location evidence="1">Cell membrane</location>
        <topology evidence="1">Multi-pass membrane protein</topology>
    </subcellularLocation>
</comment>
<feature type="transmembrane region" description="Helical" evidence="12">
    <location>
        <begin position="355"/>
        <end position="374"/>
    </location>
</feature>
<dbReference type="Proteomes" id="UP001497497">
    <property type="component" value="Unassembled WGS sequence"/>
</dbReference>
<dbReference type="InterPro" id="IPR050332">
    <property type="entry name" value="GPCR_2"/>
</dbReference>
<evidence type="ECO:0000256" key="1">
    <source>
        <dbReference type="ARBA" id="ARBA00004651"/>
    </source>
</evidence>
<protein>
    <recommendedName>
        <fullName evidence="18">Parathyroid hormone/parathyroid hormone-related peptide receptor</fullName>
    </recommendedName>
</protein>